<evidence type="ECO:0000256" key="1">
    <source>
        <dbReference type="ARBA" id="ARBA00004430"/>
    </source>
</evidence>
<dbReference type="STRING" id="109280.ENSHCOP00000024006"/>
<evidence type="ECO:0000256" key="4">
    <source>
        <dbReference type="ARBA" id="ARBA00022490"/>
    </source>
</evidence>
<comment type="subcellular location">
    <subcellularLocation>
        <location evidence="1">Cytoplasm</location>
        <location evidence="1">Cytoskeleton</location>
        <location evidence="1">Cilium axoneme</location>
    </subcellularLocation>
</comment>
<dbReference type="InterPro" id="IPR021897">
    <property type="entry name" value="FAP206"/>
</dbReference>
<evidence type="ECO:0000256" key="7">
    <source>
        <dbReference type="ARBA" id="ARBA00023212"/>
    </source>
</evidence>
<comment type="similarity">
    <text evidence="2">Belongs to the CFAP206 family.</text>
</comment>
<name>A0A3Q3DYQ7_HIPCM</name>
<dbReference type="Ensembl" id="ENSHCOT00000016787.1">
    <property type="protein sequence ID" value="ENSHCOP00000024006.1"/>
    <property type="gene ID" value="ENSHCOG00000012999.1"/>
</dbReference>
<evidence type="ECO:0000256" key="8">
    <source>
        <dbReference type="ARBA" id="ARBA00023273"/>
    </source>
</evidence>
<reference evidence="10" key="2">
    <citation type="submission" date="2025-09" db="UniProtKB">
        <authorList>
            <consortium name="Ensembl"/>
        </authorList>
    </citation>
    <scope>IDENTIFICATION</scope>
</reference>
<dbReference type="GO" id="GO:0036064">
    <property type="term" value="C:ciliary basal body"/>
    <property type="evidence" value="ECO:0007669"/>
    <property type="project" value="TreeGrafter"/>
</dbReference>
<dbReference type="GO" id="GO:0031514">
    <property type="term" value="C:motile cilium"/>
    <property type="evidence" value="ECO:0007669"/>
    <property type="project" value="Ensembl"/>
</dbReference>
<dbReference type="PANTHER" id="PTHR21442">
    <property type="entry name" value="CILIA- AND FLAGELLA-ASSOCIATED PROTEIN 206"/>
    <property type="match status" value="1"/>
</dbReference>
<dbReference type="Pfam" id="PF12018">
    <property type="entry name" value="FAP206"/>
    <property type="match status" value="1"/>
</dbReference>
<keyword evidence="5" id="KW-0970">Cilium biogenesis/degradation</keyword>
<dbReference type="GO" id="GO:0005930">
    <property type="term" value="C:axoneme"/>
    <property type="evidence" value="ECO:0007669"/>
    <property type="project" value="UniProtKB-SubCell"/>
</dbReference>
<dbReference type="GO" id="GO:1901317">
    <property type="term" value="P:regulation of flagellated sperm motility"/>
    <property type="evidence" value="ECO:0007669"/>
    <property type="project" value="TreeGrafter"/>
</dbReference>
<keyword evidence="8" id="KW-0966">Cell projection</keyword>
<dbReference type="GO" id="GO:0007288">
    <property type="term" value="P:sperm axoneme assembly"/>
    <property type="evidence" value="ECO:0007669"/>
    <property type="project" value="TreeGrafter"/>
</dbReference>
<evidence type="ECO:0000256" key="2">
    <source>
        <dbReference type="ARBA" id="ARBA00010500"/>
    </source>
</evidence>
<evidence type="ECO:0000313" key="10">
    <source>
        <dbReference type="Ensembl" id="ENSHCOP00000024006.1"/>
    </source>
</evidence>
<organism evidence="10 11">
    <name type="scientific">Hippocampus comes</name>
    <name type="common">Tiger tail seahorse</name>
    <dbReference type="NCBI Taxonomy" id="109280"/>
    <lineage>
        <taxon>Eukaryota</taxon>
        <taxon>Metazoa</taxon>
        <taxon>Chordata</taxon>
        <taxon>Craniata</taxon>
        <taxon>Vertebrata</taxon>
        <taxon>Euteleostomi</taxon>
        <taxon>Actinopterygii</taxon>
        <taxon>Neopterygii</taxon>
        <taxon>Teleostei</taxon>
        <taxon>Neoteleostei</taxon>
        <taxon>Acanthomorphata</taxon>
        <taxon>Syngnathiaria</taxon>
        <taxon>Syngnathiformes</taxon>
        <taxon>Syngnathoidei</taxon>
        <taxon>Syngnathidae</taxon>
        <taxon>Hippocampus</taxon>
    </lineage>
</organism>
<reference evidence="10" key="1">
    <citation type="submission" date="2025-08" db="UniProtKB">
        <authorList>
            <consortium name="Ensembl"/>
        </authorList>
    </citation>
    <scope>IDENTIFICATION</scope>
</reference>
<sequence>MSLAESVVEPIILELVHECTTEDALSEDMIALKLRMGTLPATCSPSLDTIKMQVYFDINYTSRREFLREINWMLETRLTQVSREITESRVKTKDQLDALYRKIITFILLGSGMGSPSDVCSVQEATAALQSIFPSSELGAFMVLPKRDKEQQLSELTMTVTGIRLFNKASKKEQDMKFSELMPAVLCEALSVTSEAIENELSISQSLAWNYTALLEKYHGSQPGECDVSLVQLTKALYNVRQCEYFLQILLADSRSCAKRIEILQKDIFSQIYLLKTSVQPKTAVPTSKVFPLFKALSKLWSELQDQAELLNILNNIALRLQFFRTSHAKIFSKYPLDDLLVGVEVKTDKERINEHLSMATKQHEWLQPETTDSLTELPLQYNGFCAYTLVHKDGLILPGNPFIGVLKHKEKLYVFNSKEAALKFAHSPDYFIALVAEKAKSSPELIQLLKLHQTPSCVQAGKTILVSKAENCTQTDVHALVTNIVKSYEWNEWELRRSAIKLTDLRTTITHSTQTHLSHMRRENATQTWLPKEVGCQTKRDGETGVPRPQIFLAGLRGCRDGRIEKINLTRSIHE</sequence>
<proteinExistence type="inferred from homology"/>
<evidence type="ECO:0000256" key="5">
    <source>
        <dbReference type="ARBA" id="ARBA00022794"/>
    </source>
</evidence>
<keyword evidence="7" id="KW-0206">Cytoskeleton</keyword>
<keyword evidence="6" id="KW-0969">Cilium</keyword>
<dbReference type="AlphaFoldDB" id="A0A3Q3DYQ7"/>
<dbReference type="GeneTree" id="ENSGT00390000016036"/>
<evidence type="ECO:0000313" key="11">
    <source>
        <dbReference type="Proteomes" id="UP000264820"/>
    </source>
</evidence>
<comment type="function">
    <text evidence="9">Essential for sperm motility and is involved in the regulation of the beating frequency of motile cilia on the epithelial cells of the respiratory tract. Required for the establishment of radial spokes in sperm flagella.</text>
</comment>
<dbReference type="OMA" id="QLMELMC"/>
<protein>
    <recommendedName>
        <fullName evidence="3">Cilia- and flagella-associated protein 206</fullName>
    </recommendedName>
</protein>
<dbReference type="PANTHER" id="PTHR21442:SF0">
    <property type="entry name" value="CILIA- AND FLAGELLA-ASSOCIATED PROTEIN 206"/>
    <property type="match status" value="1"/>
</dbReference>
<evidence type="ECO:0000256" key="6">
    <source>
        <dbReference type="ARBA" id="ARBA00023069"/>
    </source>
</evidence>
<keyword evidence="11" id="KW-1185">Reference proteome</keyword>
<dbReference type="GO" id="GO:0003356">
    <property type="term" value="P:regulation of cilium beat frequency"/>
    <property type="evidence" value="ECO:0007669"/>
    <property type="project" value="TreeGrafter"/>
</dbReference>
<dbReference type="Proteomes" id="UP000264820">
    <property type="component" value="Unplaced"/>
</dbReference>
<keyword evidence="4" id="KW-0963">Cytoplasm</keyword>
<evidence type="ECO:0000256" key="9">
    <source>
        <dbReference type="ARBA" id="ARBA00045321"/>
    </source>
</evidence>
<evidence type="ECO:0000256" key="3">
    <source>
        <dbReference type="ARBA" id="ARBA00021602"/>
    </source>
</evidence>
<accession>A0A3Q3DYQ7</accession>